<keyword evidence="1" id="KW-0732">Signal</keyword>
<evidence type="ECO:0000256" key="1">
    <source>
        <dbReference type="SAM" id="SignalP"/>
    </source>
</evidence>
<accession>A0A9D2S408</accession>
<dbReference type="Pfam" id="PF14276">
    <property type="entry name" value="DUF4363"/>
    <property type="match status" value="1"/>
</dbReference>
<feature type="signal peptide" evidence="1">
    <location>
        <begin position="1"/>
        <end position="24"/>
    </location>
</feature>
<sequence>MKRLWFPAALLLLMFAAALGNALALERFTGSLAQTLLQAEERVGREDWDGAEALIRQAREDWHSWDGWLHVTLRHADTDEIQIGFDETLRLLLCREMGEYAAASAQLVQHLQLVAGAEQLTLENLF</sequence>
<dbReference type="Proteomes" id="UP000824208">
    <property type="component" value="Unassembled WGS sequence"/>
</dbReference>
<dbReference type="InterPro" id="IPR025373">
    <property type="entry name" value="DUF4363"/>
</dbReference>
<reference evidence="2" key="1">
    <citation type="journal article" date="2021" name="PeerJ">
        <title>Extensive microbial diversity within the chicken gut microbiome revealed by metagenomics and culture.</title>
        <authorList>
            <person name="Gilroy R."/>
            <person name="Ravi A."/>
            <person name="Getino M."/>
            <person name="Pursley I."/>
            <person name="Horton D.L."/>
            <person name="Alikhan N.F."/>
            <person name="Baker D."/>
            <person name="Gharbi K."/>
            <person name="Hall N."/>
            <person name="Watson M."/>
            <person name="Adriaenssens E.M."/>
            <person name="Foster-Nyarko E."/>
            <person name="Jarju S."/>
            <person name="Secka A."/>
            <person name="Antonio M."/>
            <person name="Oren A."/>
            <person name="Chaudhuri R.R."/>
            <person name="La Ragione R."/>
            <person name="Hildebrand F."/>
            <person name="Pallen M.J."/>
        </authorList>
    </citation>
    <scope>NUCLEOTIDE SEQUENCE</scope>
    <source>
        <strain evidence="2">CHK189-11263</strain>
    </source>
</reference>
<proteinExistence type="predicted"/>
<comment type="caution">
    <text evidence="2">The sequence shown here is derived from an EMBL/GenBank/DDBJ whole genome shotgun (WGS) entry which is preliminary data.</text>
</comment>
<name>A0A9D2S408_9FIRM</name>
<feature type="chain" id="PRO_5038844150" evidence="1">
    <location>
        <begin position="25"/>
        <end position="126"/>
    </location>
</feature>
<dbReference type="EMBL" id="DWYC01000012">
    <property type="protein sequence ID" value="HJB56113.1"/>
    <property type="molecule type" value="Genomic_DNA"/>
</dbReference>
<evidence type="ECO:0000313" key="3">
    <source>
        <dbReference type="Proteomes" id="UP000824208"/>
    </source>
</evidence>
<evidence type="ECO:0000313" key="2">
    <source>
        <dbReference type="EMBL" id="HJB56113.1"/>
    </source>
</evidence>
<dbReference type="AlphaFoldDB" id="A0A9D2S408"/>
<gene>
    <name evidence="2" type="ORF">H9714_01020</name>
</gene>
<protein>
    <submittedName>
        <fullName evidence="2">DUF4363 family protein</fullName>
    </submittedName>
</protein>
<organism evidence="2 3">
    <name type="scientific">Candidatus Flavonifractor intestinipullorum</name>
    <dbReference type="NCBI Taxonomy" id="2838587"/>
    <lineage>
        <taxon>Bacteria</taxon>
        <taxon>Bacillati</taxon>
        <taxon>Bacillota</taxon>
        <taxon>Clostridia</taxon>
        <taxon>Eubacteriales</taxon>
        <taxon>Oscillospiraceae</taxon>
        <taxon>Flavonifractor</taxon>
    </lineage>
</organism>
<reference evidence="2" key="2">
    <citation type="submission" date="2021-04" db="EMBL/GenBank/DDBJ databases">
        <authorList>
            <person name="Gilroy R."/>
        </authorList>
    </citation>
    <scope>NUCLEOTIDE SEQUENCE</scope>
    <source>
        <strain evidence="2">CHK189-11263</strain>
    </source>
</reference>